<dbReference type="EMBL" id="JAVHJM010000003">
    <property type="protein sequence ID" value="KAK6516841.1"/>
    <property type="molecule type" value="Genomic_DNA"/>
</dbReference>
<comment type="caution">
    <text evidence="1">The sequence shown here is derived from an EMBL/GenBank/DDBJ whole genome shotgun (WGS) entry which is preliminary data.</text>
</comment>
<reference evidence="1 2" key="1">
    <citation type="submission" date="2019-10" db="EMBL/GenBank/DDBJ databases">
        <authorList>
            <person name="Palmer J.M."/>
        </authorList>
    </citation>
    <scope>NUCLEOTIDE SEQUENCE [LARGE SCALE GENOMIC DNA]</scope>
    <source>
        <strain evidence="1 2">TWF506</strain>
    </source>
</reference>
<gene>
    <name evidence="1" type="ORF">TWF506_006726</name>
</gene>
<evidence type="ECO:0000313" key="1">
    <source>
        <dbReference type="EMBL" id="KAK6516841.1"/>
    </source>
</evidence>
<evidence type="ECO:0000313" key="2">
    <source>
        <dbReference type="Proteomes" id="UP001307849"/>
    </source>
</evidence>
<organism evidence="1 2">
    <name type="scientific">Arthrobotrys conoides</name>
    <dbReference type="NCBI Taxonomy" id="74498"/>
    <lineage>
        <taxon>Eukaryota</taxon>
        <taxon>Fungi</taxon>
        <taxon>Dikarya</taxon>
        <taxon>Ascomycota</taxon>
        <taxon>Pezizomycotina</taxon>
        <taxon>Orbiliomycetes</taxon>
        <taxon>Orbiliales</taxon>
        <taxon>Orbiliaceae</taxon>
        <taxon>Arthrobotrys</taxon>
    </lineage>
</organism>
<accession>A0AAN8S1F0</accession>
<protein>
    <submittedName>
        <fullName evidence="1">Uncharacterized protein</fullName>
    </submittedName>
</protein>
<dbReference type="Proteomes" id="UP001307849">
    <property type="component" value="Unassembled WGS sequence"/>
</dbReference>
<proteinExistence type="predicted"/>
<keyword evidence="2" id="KW-1185">Reference proteome</keyword>
<dbReference type="AlphaFoldDB" id="A0AAN8S1F0"/>
<name>A0AAN8S1F0_9PEZI</name>
<sequence length="123" mass="13859">MDLTRTMVRALSKLTFEFSLWSTWNGLRANAYYNRDQNSEISNVCNIVGVVWKAAERGDEEEEKPMSLTAETAGTPREVACEMVVATADVKSREEGPRGTGRTIRHRLMGNGIRSRVKLIPRD</sequence>